<evidence type="ECO:0000313" key="3">
    <source>
        <dbReference type="Proteomes" id="UP000054988"/>
    </source>
</evidence>
<evidence type="ECO:0000256" key="1">
    <source>
        <dbReference type="SAM" id="MobiDB-lite"/>
    </source>
</evidence>
<feature type="compositionally biased region" description="Low complexity" evidence="1">
    <location>
        <begin position="39"/>
        <end position="50"/>
    </location>
</feature>
<organism evidence="2 3">
    <name type="scientific">Moniliophthora roreri</name>
    <name type="common">Frosty pod rot fungus</name>
    <name type="synonym">Monilia roreri</name>
    <dbReference type="NCBI Taxonomy" id="221103"/>
    <lineage>
        <taxon>Eukaryota</taxon>
        <taxon>Fungi</taxon>
        <taxon>Dikarya</taxon>
        <taxon>Basidiomycota</taxon>
        <taxon>Agaricomycotina</taxon>
        <taxon>Agaricomycetes</taxon>
        <taxon>Agaricomycetidae</taxon>
        <taxon>Agaricales</taxon>
        <taxon>Marasmiineae</taxon>
        <taxon>Marasmiaceae</taxon>
        <taxon>Moniliophthora</taxon>
    </lineage>
</organism>
<dbReference type="EMBL" id="LATX01001069">
    <property type="protein sequence ID" value="KTB43810.1"/>
    <property type="molecule type" value="Genomic_DNA"/>
</dbReference>
<name>A0A0W0G5H5_MONRR</name>
<evidence type="ECO:0000313" key="2">
    <source>
        <dbReference type="EMBL" id="KTB43810.1"/>
    </source>
</evidence>
<sequence>MPEASVPLEGRTHPAVGGEVIPGESENRVEDKEQENQTPKNNNAPPKLNLRSPTLAPTLMTKLINHISALCADWNTILPDIARSTCVANASKLNLDIHLATVLSNEGLTVLHTEGLIQVQMLCQMIAVMTMSSTKISEESAEALVDEYDRDAQLLFVEADSQKVRLLSVEKREAMGWQPTFDVPATPVMQMVDEMLDTSYDYDDKLYSDGES</sequence>
<gene>
    <name evidence="2" type="ORF">WG66_3607</name>
</gene>
<feature type="compositionally biased region" description="Basic and acidic residues" evidence="1">
    <location>
        <begin position="25"/>
        <end position="35"/>
    </location>
</feature>
<reference evidence="2 3" key="1">
    <citation type="submission" date="2015-12" db="EMBL/GenBank/DDBJ databases">
        <title>Draft genome sequence of Moniliophthora roreri, the causal agent of frosty pod rot of cacao.</title>
        <authorList>
            <person name="Aime M.C."/>
            <person name="Diaz-Valderrama J.R."/>
            <person name="Kijpornyongpan T."/>
            <person name="Phillips-Mora W."/>
        </authorList>
    </citation>
    <scope>NUCLEOTIDE SEQUENCE [LARGE SCALE GENOMIC DNA]</scope>
    <source>
        <strain evidence="2 3">MCA 2952</strain>
    </source>
</reference>
<proteinExistence type="predicted"/>
<dbReference type="AlphaFoldDB" id="A0A0W0G5H5"/>
<accession>A0A0W0G5H5</accession>
<comment type="caution">
    <text evidence="2">The sequence shown here is derived from an EMBL/GenBank/DDBJ whole genome shotgun (WGS) entry which is preliminary data.</text>
</comment>
<feature type="region of interest" description="Disordered" evidence="1">
    <location>
        <begin position="1"/>
        <end position="52"/>
    </location>
</feature>
<dbReference type="Proteomes" id="UP000054988">
    <property type="component" value="Unassembled WGS sequence"/>
</dbReference>
<protein>
    <recommendedName>
        <fullName evidence="4">Reverse transcriptase-rnase h-integrase</fullName>
    </recommendedName>
</protein>
<evidence type="ECO:0008006" key="4">
    <source>
        <dbReference type="Google" id="ProtNLM"/>
    </source>
</evidence>